<dbReference type="Proteomes" id="UP000078595">
    <property type="component" value="Chromosome 2"/>
</dbReference>
<organism evidence="2 3">
    <name type="scientific">Kwoniella dejecticola CBS 10117</name>
    <dbReference type="NCBI Taxonomy" id="1296121"/>
    <lineage>
        <taxon>Eukaryota</taxon>
        <taxon>Fungi</taxon>
        <taxon>Dikarya</taxon>
        <taxon>Basidiomycota</taxon>
        <taxon>Agaricomycotina</taxon>
        <taxon>Tremellomycetes</taxon>
        <taxon>Tremellales</taxon>
        <taxon>Cryptococcaceae</taxon>
        <taxon>Kwoniella</taxon>
    </lineage>
</organism>
<reference evidence="2" key="1">
    <citation type="submission" date="2013-07" db="EMBL/GenBank/DDBJ databases">
        <authorList>
            <consortium name="The Broad Institute Genome Sequencing Platform"/>
            <person name="Cuomo C."/>
            <person name="Litvintseva A."/>
            <person name="Chen Y."/>
            <person name="Heitman J."/>
            <person name="Sun S."/>
            <person name="Springer D."/>
            <person name="Dromer F."/>
            <person name="Young S.K."/>
            <person name="Zeng Q."/>
            <person name="Gargeya S."/>
            <person name="Fitzgerald M."/>
            <person name="Abouelleil A."/>
            <person name="Alvarado L."/>
            <person name="Berlin A.M."/>
            <person name="Chapman S.B."/>
            <person name="Dewar J."/>
            <person name="Goldberg J."/>
            <person name="Griggs A."/>
            <person name="Gujja S."/>
            <person name="Hansen M."/>
            <person name="Howarth C."/>
            <person name="Imamovic A."/>
            <person name="Larimer J."/>
            <person name="McCowan C."/>
            <person name="Murphy C."/>
            <person name="Pearson M."/>
            <person name="Priest M."/>
            <person name="Roberts A."/>
            <person name="Saif S."/>
            <person name="Shea T."/>
            <person name="Sykes S."/>
            <person name="Wortman J."/>
            <person name="Nusbaum C."/>
            <person name="Birren B."/>
        </authorList>
    </citation>
    <scope>NUCLEOTIDE SEQUENCE</scope>
    <source>
        <strain evidence="2">CBS 10117</strain>
    </source>
</reference>
<dbReference type="GeneID" id="90830072"/>
<evidence type="ECO:0000256" key="1">
    <source>
        <dbReference type="SAM" id="MobiDB-lite"/>
    </source>
</evidence>
<name>A0AAJ8KLR9_9TREE</name>
<sequence length="458" mass="51639">MAERRTYRRLAPSRDHSDLYQASDRPSDDSASGKAYPGLFDGTILQDDPNDQSANTSIHPSWADVQPETRVDTGFAGSAGQRFKSALNTSLNSSSYYEHGSVGSVIGAAMDHSPSGLQYRAIPFNQQAYIGGAAPHDLLASDGGLQPDHSIITYGSQNPAYPGWGVPQSSHMRAVDLNVPYLGYNVRQEPSYMRALDDERIALQRNSETEIPTTPKAQAHMFGLDYSQVADLMTYHDVWASRGLARTKKHLLQEDKDAIRLPPAGRDKHSQSHYTTTKADKRLEAYLSILQGIFQGSLDRYPEHIHYRHLSEYQEVANKMCKKSREELDRNSIVRSIIEQSLQPDICKVLSGPLDNSQNRTSGATRYINESSCYYRLTDDTDHRASNSSPALRPYGDLRSLLQRVAPRRQIYFQSYNEQMIFCTQMSKVQQNHDWTILSVFVLSSGKRFKPLKVLWRV</sequence>
<proteinExistence type="predicted"/>
<dbReference type="EMBL" id="CP144531">
    <property type="protein sequence ID" value="WWC59792.1"/>
    <property type="molecule type" value="Genomic_DNA"/>
</dbReference>
<dbReference type="AlphaFoldDB" id="A0AAJ8KLR9"/>
<protein>
    <submittedName>
        <fullName evidence="2">Uncharacterized protein</fullName>
    </submittedName>
</protein>
<dbReference type="KEGG" id="kdj:90830072"/>
<feature type="region of interest" description="Disordered" evidence="1">
    <location>
        <begin position="1"/>
        <end position="67"/>
    </location>
</feature>
<keyword evidence="3" id="KW-1185">Reference proteome</keyword>
<evidence type="ECO:0000313" key="3">
    <source>
        <dbReference type="Proteomes" id="UP000078595"/>
    </source>
</evidence>
<accession>A0AAJ8KLR9</accession>
<reference evidence="2" key="2">
    <citation type="submission" date="2024-02" db="EMBL/GenBank/DDBJ databases">
        <title>Comparative genomics of Cryptococcus and Kwoniella reveals pathogenesis evolution and contrasting modes of karyotype evolution via chromosome fusion or intercentromeric recombination.</title>
        <authorList>
            <person name="Coelho M.A."/>
            <person name="David-Palma M."/>
            <person name="Shea T."/>
            <person name="Bowers K."/>
            <person name="McGinley-Smith S."/>
            <person name="Mohammad A.W."/>
            <person name="Gnirke A."/>
            <person name="Yurkov A.M."/>
            <person name="Nowrousian M."/>
            <person name="Sun S."/>
            <person name="Cuomo C.A."/>
            <person name="Heitman J."/>
        </authorList>
    </citation>
    <scope>NUCLEOTIDE SEQUENCE</scope>
    <source>
        <strain evidence="2">CBS 10117</strain>
    </source>
</reference>
<evidence type="ECO:0000313" key="2">
    <source>
        <dbReference type="EMBL" id="WWC59792.1"/>
    </source>
</evidence>
<dbReference type="RefSeq" id="XP_065824597.1">
    <property type="nucleotide sequence ID" value="XM_065968525.1"/>
</dbReference>
<gene>
    <name evidence="2" type="ORF">I303_102354</name>
</gene>